<organism evidence="1 2">
    <name type="scientific">Nocardia uniformis</name>
    <dbReference type="NCBI Taxonomy" id="53432"/>
    <lineage>
        <taxon>Bacteria</taxon>
        <taxon>Bacillati</taxon>
        <taxon>Actinomycetota</taxon>
        <taxon>Actinomycetes</taxon>
        <taxon>Mycobacteriales</taxon>
        <taxon>Nocardiaceae</taxon>
        <taxon>Nocardia</taxon>
    </lineage>
</organism>
<evidence type="ECO:0000313" key="2">
    <source>
        <dbReference type="Proteomes" id="UP000586827"/>
    </source>
</evidence>
<proteinExistence type="predicted"/>
<gene>
    <name evidence="1" type="ORF">HLB23_21150</name>
</gene>
<dbReference type="PANTHER" id="PTHR35810:SF1">
    <property type="entry name" value="CYTOPLASMIC PROTEIN"/>
    <property type="match status" value="1"/>
</dbReference>
<evidence type="ECO:0000313" key="1">
    <source>
        <dbReference type="EMBL" id="NNH72335.1"/>
    </source>
</evidence>
<reference evidence="1 2" key="1">
    <citation type="submission" date="2020-05" db="EMBL/GenBank/DDBJ databases">
        <title>MicrobeNet Type strains.</title>
        <authorList>
            <person name="Nicholson A.C."/>
        </authorList>
    </citation>
    <scope>NUCLEOTIDE SEQUENCE [LARGE SCALE GENOMIC DNA]</scope>
    <source>
        <strain evidence="1 2">JCM 3224</strain>
    </source>
</reference>
<sequence>MEETFDADADAAENLDARAAVVVPGEFVVYNTEDGRTEVQLRTVDGTVWLTQREMSDLFDKSVPTINEHIKTIYADGECVTEATIRKFRIVRSEGEREVEREIDRHR</sequence>
<dbReference type="AlphaFoldDB" id="A0A849C7Q0"/>
<name>A0A849C7Q0_9NOCA</name>
<protein>
    <submittedName>
        <fullName evidence="1">Uncharacterized protein</fullName>
    </submittedName>
</protein>
<dbReference type="EMBL" id="JABELX010000007">
    <property type="protein sequence ID" value="NNH72335.1"/>
    <property type="molecule type" value="Genomic_DNA"/>
</dbReference>
<keyword evidence="2" id="KW-1185">Reference proteome</keyword>
<dbReference type="Proteomes" id="UP000586827">
    <property type="component" value="Unassembled WGS sequence"/>
</dbReference>
<comment type="caution">
    <text evidence="1">The sequence shown here is derived from an EMBL/GenBank/DDBJ whole genome shotgun (WGS) entry which is preliminary data.</text>
</comment>
<accession>A0A849C7Q0</accession>
<dbReference type="RefSeq" id="WP_157552046.1">
    <property type="nucleotide sequence ID" value="NZ_JABELX010000007.1"/>
</dbReference>
<dbReference type="PANTHER" id="PTHR35810">
    <property type="entry name" value="CYTOPLASMIC PROTEIN-RELATED"/>
    <property type="match status" value="1"/>
</dbReference>